<organism evidence="6 7">
    <name type="scientific">Lophium mytilinum</name>
    <dbReference type="NCBI Taxonomy" id="390894"/>
    <lineage>
        <taxon>Eukaryota</taxon>
        <taxon>Fungi</taxon>
        <taxon>Dikarya</taxon>
        <taxon>Ascomycota</taxon>
        <taxon>Pezizomycotina</taxon>
        <taxon>Dothideomycetes</taxon>
        <taxon>Pleosporomycetidae</taxon>
        <taxon>Mytilinidiales</taxon>
        <taxon>Mytilinidiaceae</taxon>
        <taxon>Lophium</taxon>
    </lineage>
</organism>
<feature type="region of interest" description="Disordered" evidence="4">
    <location>
        <begin position="59"/>
        <end position="107"/>
    </location>
</feature>
<dbReference type="PROSITE" id="PS00463">
    <property type="entry name" value="ZN2_CY6_FUNGAL_1"/>
    <property type="match status" value="1"/>
</dbReference>
<dbReference type="Proteomes" id="UP000799750">
    <property type="component" value="Unassembled WGS sequence"/>
</dbReference>
<dbReference type="GO" id="GO:0005634">
    <property type="term" value="C:nucleus"/>
    <property type="evidence" value="ECO:0007669"/>
    <property type="project" value="UniProtKB-SubCell"/>
</dbReference>
<evidence type="ECO:0000259" key="5">
    <source>
        <dbReference type="PROSITE" id="PS50048"/>
    </source>
</evidence>
<dbReference type="GO" id="GO:0003677">
    <property type="term" value="F:DNA binding"/>
    <property type="evidence" value="ECO:0007669"/>
    <property type="project" value="InterPro"/>
</dbReference>
<dbReference type="PANTHER" id="PTHR31001">
    <property type="entry name" value="UNCHARACTERIZED TRANSCRIPTIONAL REGULATORY PROTEIN"/>
    <property type="match status" value="1"/>
</dbReference>
<feature type="domain" description="Zn(2)-C6 fungal-type" evidence="5">
    <location>
        <begin position="21"/>
        <end position="50"/>
    </location>
</feature>
<evidence type="ECO:0000313" key="6">
    <source>
        <dbReference type="EMBL" id="KAF2490535.1"/>
    </source>
</evidence>
<dbReference type="SMART" id="SM00906">
    <property type="entry name" value="Fungal_trans"/>
    <property type="match status" value="1"/>
</dbReference>
<sequence length="769" mass="86056">MSDQVTQSRIVRRRNPRPINSCIECRQRKSRCSKTSPCQNCTAFGRNCVFITIPETQRRRPRESLSRSSADWTQPLPLRTLNDSPGPSAEHHASGSTTTPGTPPRDYEWEAYQQDIDVDDDAWAKLPLELEAAHDGVYEDEDEDWDVTEFNLQIGRMVLVDRVGAPLRPQYAEELGRLLSNRPKQSSSGISHTITESSALLSSQKVPCPSPSLSLLLGLPASRSQPDSPNDVRLPTRVEAETLYQIYLESVNPIAHVLHIPSFKRLFDTFWVNVELGNPNSVSSMALILAVCMAAASSLTILQSKTQFGLEQEDLARRLQIATEQALIRANWTKTSNIRTLQAFTIYLMPLCRAQVSRTTSVLVGALIRLAQCIGIHRASHNLSTSLNPLQRHVRSLLWHQICFLDIKSAESQGPLPSIRTDEFDISLPLNVDDDAFEFGTPKWQPHPVSVQGWTDATFSIIRYECNEIHRLIFRGRTEMDRNAITLHDIRAQVESHKRQIHSNYLRFLDPQVPIQRCAGLVATLLLSRCDSMLLYRHLPQNPTHTRTESENRLRDVLITAALMTLETGATLETLPSLNPWAWYASSYQQYNSVLLLLSELYRTPDLAKKDRMFTIIDHVFGHCYGVGVQERCGDILWAVKENLEVFFGMRGAQKRRAAQGQANAVKGNSQNQFGSDSGLGTMNSQPHPPMGALDVDLDSLLQGFGNVATTDTYEDFLPAMPSTDTGAIFVPADSGIENDWLAGGANEQNPPLQQRDSWGFQSFNNGTA</sequence>
<dbReference type="InterPro" id="IPR036864">
    <property type="entry name" value="Zn2-C6_fun-type_DNA-bd_sf"/>
</dbReference>
<proteinExistence type="predicted"/>
<dbReference type="SUPFAM" id="SSF57701">
    <property type="entry name" value="Zn2/Cys6 DNA-binding domain"/>
    <property type="match status" value="1"/>
</dbReference>
<dbReference type="Gene3D" id="4.10.240.10">
    <property type="entry name" value="Zn(2)-C6 fungal-type DNA-binding domain"/>
    <property type="match status" value="1"/>
</dbReference>
<dbReference type="Pfam" id="PF00172">
    <property type="entry name" value="Zn_clus"/>
    <property type="match status" value="1"/>
</dbReference>
<evidence type="ECO:0000256" key="2">
    <source>
        <dbReference type="ARBA" id="ARBA00022723"/>
    </source>
</evidence>
<dbReference type="AlphaFoldDB" id="A0A6A6QDQ9"/>
<protein>
    <recommendedName>
        <fullName evidence="5">Zn(2)-C6 fungal-type domain-containing protein</fullName>
    </recommendedName>
</protein>
<name>A0A6A6QDQ9_9PEZI</name>
<dbReference type="InterPro" id="IPR001138">
    <property type="entry name" value="Zn2Cys6_DnaBD"/>
</dbReference>
<dbReference type="CDD" id="cd12148">
    <property type="entry name" value="fungal_TF_MHR"/>
    <property type="match status" value="1"/>
</dbReference>
<evidence type="ECO:0000256" key="3">
    <source>
        <dbReference type="ARBA" id="ARBA00023242"/>
    </source>
</evidence>
<keyword evidence="3" id="KW-0539">Nucleus</keyword>
<accession>A0A6A6QDQ9</accession>
<dbReference type="InterPro" id="IPR050613">
    <property type="entry name" value="Sec_Metabolite_Reg"/>
</dbReference>
<reference evidence="6" key="1">
    <citation type="journal article" date="2020" name="Stud. Mycol.">
        <title>101 Dothideomycetes genomes: a test case for predicting lifestyles and emergence of pathogens.</title>
        <authorList>
            <person name="Haridas S."/>
            <person name="Albert R."/>
            <person name="Binder M."/>
            <person name="Bloem J."/>
            <person name="Labutti K."/>
            <person name="Salamov A."/>
            <person name="Andreopoulos B."/>
            <person name="Baker S."/>
            <person name="Barry K."/>
            <person name="Bills G."/>
            <person name="Bluhm B."/>
            <person name="Cannon C."/>
            <person name="Castanera R."/>
            <person name="Culley D."/>
            <person name="Daum C."/>
            <person name="Ezra D."/>
            <person name="Gonzalez J."/>
            <person name="Henrissat B."/>
            <person name="Kuo A."/>
            <person name="Liang C."/>
            <person name="Lipzen A."/>
            <person name="Lutzoni F."/>
            <person name="Magnuson J."/>
            <person name="Mondo S."/>
            <person name="Nolan M."/>
            <person name="Ohm R."/>
            <person name="Pangilinan J."/>
            <person name="Park H.-J."/>
            <person name="Ramirez L."/>
            <person name="Alfaro M."/>
            <person name="Sun H."/>
            <person name="Tritt A."/>
            <person name="Yoshinaga Y."/>
            <person name="Zwiers L.-H."/>
            <person name="Turgeon B."/>
            <person name="Goodwin S."/>
            <person name="Spatafora J."/>
            <person name="Crous P."/>
            <person name="Grigoriev I."/>
        </authorList>
    </citation>
    <scope>NUCLEOTIDE SEQUENCE</scope>
    <source>
        <strain evidence="6">CBS 269.34</strain>
    </source>
</reference>
<keyword evidence="7" id="KW-1185">Reference proteome</keyword>
<dbReference type="InterPro" id="IPR007219">
    <property type="entry name" value="XnlR_reg_dom"/>
</dbReference>
<dbReference type="PANTHER" id="PTHR31001:SF40">
    <property type="entry name" value="ZN(II)2CYS6 TRANSCRIPTION FACTOR (EUROFUNG)"/>
    <property type="match status" value="1"/>
</dbReference>
<evidence type="ECO:0000256" key="4">
    <source>
        <dbReference type="SAM" id="MobiDB-lite"/>
    </source>
</evidence>
<gene>
    <name evidence="6" type="ORF">BU16DRAFT_531022</name>
</gene>
<dbReference type="Pfam" id="PF04082">
    <property type="entry name" value="Fungal_trans"/>
    <property type="match status" value="1"/>
</dbReference>
<dbReference type="OrthoDB" id="10266265at2759"/>
<feature type="region of interest" description="Disordered" evidence="4">
    <location>
        <begin position="740"/>
        <end position="769"/>
    </location>
</feature>
<dbReference type="EMBL" id="MU004197">
    <property type="protein sequence ID" value="KAF2490535.1"/>
    <property type="molecule type" value="Genomic_DNA"/>
</dbReference>
<dbReference type="GO" id="GO:0006351">
    <property type="term" value="P:DNA-templated transcription"/>
    <property type="evidence" value="ECO:0007669"/>
    <property type="project" value="InterPro"/>
</dbReference>
<dbReference type="GO" id="GO:0000981">
    <property type="term" value="F:DNA-binding transcription factor activity, RNA polymerase II-specific"/>
    <property type="evidence" value="ECO:0007669"/>
    <property type="project" value="InterPro"/>
</dbReference>
<comment type="subcellular location">
    <subcellularLocation>
        <location evidence="1">Nucleus</location>
    </subcellularLocation>
</comment>
<feature type="compositionally biased region" description="Polar residues" evidence="4">
    <location>
        <begin position="747"/>
        <end position="769"/>
    </location>
</feature>
<evidence type="ECO:0000256" key="1">
    <source>
        <dbReference type="ARBA" id="ARBA00004123"/>
    </source>
</evidence>
<keyword evidence="2" id="KW-0479">Metal-binding</keyword>
<evidence type="ECO:0000313" key="7">
    <source>
        <dbReference type="Proteomes" id="UP000799750"/>
    </source>
</evidence>
<dbReference type="GO" id="GO:0008270">
    <property type="term" value="F:zinc ion binding"/>
    <property type="evidence" value="ECO:0007669"/>
    <property type="project" value="InterPro"/>
</dbReference>
<dbReference type="CDD" id="cd00067">
    <property type="entry name" value="GAL4"/>
    <property type="match status" value="1"/>
</dbReference>
<dbReference type="PROSITE" id="PS50048">
    <property type="entry name" value="ZN2_CY6_FUNGAL_2"/>
    <property type="match status" value="1"/>
</dbReference>
<dbReference type="SMART" id="SM00066">
    <property type="entry name" value="GAL4"/>
    <property type="match status" value="1"/>
</dbReference>